<dbReference type="Proteomes" id="UP000054485">
    <property type="component" value="Unassembled WGS sequence"/>
</dbReference>
<reference evidence="2" key="2">
    <citation type="submission" date="2015-01" db="EMBL/GenBank/DDBJ databases">
        <title>Evolutionary Origins and Diversification of the Mycorrhizal Mutualists.</title>
        <authorList>
            <consortium name="DOE Joint Genome Institute"/>
            <consortium name="Mycorrhizal Genomics Consortium"/>
            <person name="Kohler A."/>
            <person name="Kuo A."/>
            <person name="Nagy L.G."/>
            <person name="Floudas D."/>
            <person name="Copeland A."/>
            <person name="Barry K.W."/>
            <person name="Cichocki N."/>
            <person name="Veneault-Fourrey C."/>
            <person name="LaButti K."/>
            <person name="Lindquist E.A."/>
            <person name="Lipzen A."/>
            <person name="Lundell T."/>
            <person name="Morin E."/>
            <person name="Murat C."/>
            <person name="Riley R."/>
            <person name="Ohm R."/>
            <person name="Sun H."/>
            <person name="Tunlid A."/>
            <person name="Henrissat B."/>
            <person name="Grigoriev I.V."/>
            <person name="Hibbett D.S."/>
            <person name="Martin F."/>
        </authorList>
    </citation>
    <scope>NUCLEOTIDE SEQUENCE [LARGE SCALE GENOMIC DNA]</scope>
    <source>
        <strain evidence="2">UH-Slu-Lm8-n1</strain>
    </source>
</reference>
<keyword evidence="2" id="KW-1185">Reference proteome</keyword>
<dbReference type="InParanoid" id="A0A0D0A7F1"/>
<dbReference type="AlphaFoldDB" id="A0A0D0A7F1"/>
<dbReference type="HOGENOM" id="CLU_2470591_0_0_1"/>
<protein>
    <submittedName>
        <fullName evidence="1">Uncharacterized protein</fullName>
    </submittedName>
</protein>
<reference evidence="1 2" key="1">
    <citation type="submission" date="2014-04" db="EMBL/GenBank/DDBJ databases">
        <authorList>
            <consortium name="DOE Joint Genome Institute"/>
            <person name="Kuo A."/>
            <person name="Ruytinx J."/>
            <person name="Rineau F."/>
            <person name="Colpaert J."/>
            <person name="Kohler A."/>
            <person name="Nagy L.G."/>
            <person name="Floudas D."/>
            <person name="Copeland A."/>
            <person name="Barry K.W."/>
            <person name="Cichocki N."/>
            <person name="Veneault-Fourrey C."/>
            <person name="LaButti K."/>
            <person name="Lindquist E.A."/>
            <person name="Lipzen A."/>
            <person name="Lundell T."/>
            <person name="Morin E."/>
            <person name="Murat C."/>
            <person name="Sun H."/>
            <person name="Tunlid A."/>
            <person name="Henrissat B."/>
            <person name="Grigoriev I.V."/>
            <person name="Hibbett D.S."/>
            <person name="Martin F."/>
            <person name="Nordberg H.P."/>
            <person name="Cantor M.N."/>
            <person name="Hua S.X."/>
        </authorList>
    </citation>
    <scope>NUCLEOTIDE SEQUENCE [LARGE SCALE GENOMIC DNA]</scope>
    <source>
        <strain evidence="1 2">UH-Slu-Lm8-n1</strain>
    </source>
</reference>
<dbReference type="EMBL" id="KN835814">
    <property type="protein sequence ID" value="KIK34079.1"/>
    <property type="molecule type" value="Genomic_DNA"/>
</dbReference>
<evidence type="ECO:0000313" key="2">
    <source>
        <dbReference type="Proteomes" id="UP000054485"/>
    </source>
</evidence>
<proteinExistence type="predicted"/>
<name>A0A0D0A7F1_9AGAM</name>
<evidence type="ECO:0000313" key="1">
    <source>
        <dbReference type="EMBL" id="KIK34079.1"/>
    </source>
</evidence>
<sequence length="88" mass="9874">MSEKKKKRLSAGFKPTHGPLGERYRMKLLMFNVEDNTSKSSILFPFRLPFASARTLSYSCSCETNINTHCLSGKQSSQVWQGMAVVLA</sequence>
<accession>A0A0D0A7F1</accession>
<organism evidence="1 2">
    <name type="scientific">Suillus luteus UH-Slu-Lm8-n1</name>
    <dbReference type="NCBI Taxonomy" id="930992"/>
    <lineage>
        <taxon>Eukaryota</taxon>
        <taxon>Fungi</taxon>
        <taxon>Dikarya</taxon>
        <taxon>Basidiomycota</taxon>
        <taxon>Agaricomycotina</taxon>
        <taxon>Agaricomycetes</taxon>
        <taxon>Agaricomycetidae</taxon>
        <taxon>Boletales</taxon>
        <taxon>Suillineae</taxon>
        <taxon>Suillaceae</taxon>
        <taxon>Suillus</taxon>
    </lineage>
</organism>
<gene>
    <name evidence="1" type="ORF">CY34DRAFT_661764</name>
</gene>